<sequence length="491" mass="55346">MNSQIIALTQRCEETQVQIQEHRKVLSVVRRLPMEILQEIFFATVDFPPRMYWSSLTWSVDSSAPTISLWDIELVSKGWRGALLSCARAWSYIVIRDASLFDFGYSEVIRLGRQLQRAQNHPLSIFIHEPQGTRILSSHLIVCLIPFAHKIQTMHLSVSYNTIPRFCPIGPSLRSLHSLSITSNNTFARSHLIVPDPFGDTFRDAGNLQHLELQDVYYARIALLSIPWRAITHLKIANQLKARFHHYTAPEDILEVLSIVTTIEDLELQISLVSPNLSGDSNPLTVPSLRSLKFLAPVNHFGNISSLLDRLDMPSLTQLVVECANGTGSYIAPNQDIMRSILGLFERSCCSLTLLKLCDVRMTSYDMRSLFIRLPNLEDLRLANVGNDTITNTILRELAVFDESPPAFPKLHTLHIDGAWGFKPANFIKTVRSRCTLSTGYAQLRSVRVAWKAGVFDDMEDRAHAVASQLKDCEADGLELSSFVFQNASSR</sequence>
<dbReference type="SUPFAM" id="SSF52047">
    <property type="entry name" value="RNI-like"/>
    <property type="match status" value="1"/>
</dbReference>
<protein>
    <recommendedName>
        <fullName evidence="3">F-box domain-containing protein</fullName>
    </recommendedName>
</protein>
<dbReference type="Proteomes" id="UP000219338">
    <property type="component" value="Unassembled WGS sequence"/>
</dbReference>
<accession>A0A284QKF7</accession>
<dbReference type="Gene3D" id="3.80.10.10">
    <property type="entry name" value="Ribonuclease Inhibitor"/>
    <property type="match status" value="1"/>
</dbReference>
<evidence type="ECO:0000313" key="1">
    <source>
        <dbReference type="EMBL" id="SJK96941.1"/>
    </source>
</evidence>
<dbReference type="OrthoDB" id="2910561at2759"/>
<evidence type="ECO:0000313" key="2">
    <source>
        <dbReference type="Proteomes" id="UP000219338"/>
    </source>
</evidence>
<dbReference type="EMBL" id="FUEG01000001">
    <property type="protein sequence ID" value="SJK96941.1"/>
    <property type="molecule type" value="Genomic_DNA"/>
</dbReference>
<proteinExistence type="predicted"/>
<gene>
    <name evidence="1" type="ORF">ARMOST_00190</name>
</gene>
<keyword evidence="2" id="KW-1185">Reference proteome</keyword>
<reference evidence="2" key="1">
    <citation type="journal article" date="2017" name="Nat. Ecol. Evol.">
        <title>Genome expansion and lineage-specific genetic innovations in the forest pathogenic fungi Armillaria.</title>
        <authorList>
            <person name="Sipos G."/>
            <person name="Prasanna A.N."/>
            <person name="Walter M.C."/>
            <person name="O'Connor E."/>
            <person name="Balint B."/>
            <person name="Krizsan K."/>
            <person name="Kiss B."/>
            <person name="Hess J."/>
            <person name="Varga T."/>
            <person name="Slot J."/>
            <person name="Riley R."/>
            <person name="Boka B."/>
            <person name="Rigling D."/>
            <person name="Barry K."/>
            <person name="Lee J."/>
            <person name="Mihaltcheva S."/>
            <person name="LaButti K."/>
            <person name="Lipzen A."/>
            <person name="Waldron R."/>
            <person name="Moloney N.M."/>
            <person name="Sperisen C."/>
            <person name="Kredics L."/>
            <person name="Vagvoelgyi C."/>
            <person name="Patrignani A."/>
            <person name="Fitzpatrick D."/>
            <person name="Nagy I."/>
            <person name="Doyle S."/>
            <person name="Anderson J.B."/>
            <person name="Grigoriev I.V."/>
            <person name="Gueldener U."/>
            <person name="Muensterkoetter M."/>
            <person name="Nagy L.G."/>
        </authorList>
    </citation>
    <scope>NUCLEOTIDE SEQUENCE [LARGE SCALE GENOMIC DNA]</scope>
    <source>
        <strain evidence="2">C18/9</strain>
    </source>
</reference>
<evidence type="ECO:0008006" key="3">
    <source>
        <dbReference type="Google" id="ProtNLM"/>
    </source>
</evidence>
<name>A0A284QKF7_ARMOS</name>
<dbReference type="InterPro" id="IPR032675">
    <property type="entry name" value="LRR_dom_sf"/>
</dbReference>
<organism evidence="1 2">
    <name type="scientific">Armillaria ostoyae</name>
    <name type="common">Armillaria root rot fungus</name>
    <dbReference type="NCBI Taxonomy" id="47428"/>
    <lineage>
        <taxon>Eukaryota</taxon>
        <taxon>Fungi</taxon>
        <taxon>Dikarya</taxon>
        <taxon>Basidiomycota</taxon>
        <taxon>Agaricomycotina</taxon>
        <taxon>Agaricomycetes</taxon>
        <taxon>Agaricomycetidae</taxon>
        <taxon>Agaricales</taxon>
        <taxon>Marasmiineae</taxon>
        <taxon>Physalacriaceae</taxon>
        <taxon>Armillaria</taxon>
    </lineage>
</organism>
<dbReference type="AlphaFoldDB" id="A0A284QKF7"/>